<dbReference type="EnsemblMetazoa" id="tetur07g07620.1">
    <property type="protein sequence ID" value="tetur07g07620.1"/>
    <property type="gene ID" value="tetur07g07620"/>
</dbReference>
<reference evidence="1" key="2">
    <citation type="submission" date="2015-06" db="UniProtKB">
        <authorList>
            <consortium name="EnsemblMetazoa"/>
        </authorList>
    </citation>
    <scope>IDENTIFICATION</scope>
</reference>
<keyword evidence="2" id="KW-1185">Reference proteome</keyword>
<accession>T1KA85</accession>
<protein>
    <submittedName>
        <fullName evidence="1">Uncharacterized protein</fullName>
    </submittedName>
</protein>
<dbReference type="EMBL" id="CAEY01001896">
    <property type="status" value="NOT_ANNOTATED_CDS"/>
    <property type="molecule type" value="Genomic_DNA"/>
</dbReference>
<dbReference type="AlphaFoldDB" id="T1KA85"/>
<organism evidence="1 2">
    <name type="scientific">Tetranychus urticae</name>
    <name type="common">Two-spotted spider mite</name>
    <dbReference type="NCBI Taxonomy" id="32264"/>
    <lineage>
        <taxon>Eukaryota</taxon>
        <taxon>Metazoa</taxon>
        <taxon>Ecdysozoa</taxon>
        <taxon>Arthropoda</taxon>
        <taxon>Chelicerata</taxon>
        <taxon>Arachnida</taxon>
        <taxon>Acari</taxon>
        <taxon>Acariformes</taxon>
        <taxon>Trombidiformes</taxon>
        <taxon>Prostigmata</taxon>
        <taxon>Eleutherengona</taxon>
        <taxon>Raphignathae</taxon>
        <taxon>Tetranychoidea</taxon>
        <taxon>Tetranychidae</taxon>
        <taxon>Tetranychus</taxon>
    </lineage>
</organism>
<dbReference type="Proteomes" id="UP000015104">
    <property type="component" value="Unassembled WGS sequence"/>
</dbReference>
<dbReference type="HOGENOM" id="CLU_3421535_0_0_1"/>
<evidence type="ECO:0000313" key="1">
    <source>
        <dbReference type="EnsemblMetazoa" id="tetur07g07620.1"/>
    </source>
</evidence>
<name>T1KA85_TETUR</name>
<evidence type="ECO:0000313" key="2">
    <source>
        <dbReference type="Proteomes" id="UP000015104"/>
    </source>
</evidence>
<proteinExistence type="predicted"/>
<sequence>MRSLLSFFILCFVSFINEIYVQAL</sequence>
<reference evidence="2" key="1">
    <citation type="submission" date="2011-08" db="EMBL/GenBank/DDBJ databases">
        <authorList>
            <person name="Rombauts S."/>
        </authorList>
    </citation>
    <scope>NUCLEOTIDE SEQUENCE</scope>
    <source>
        <strain evidence="2">London</strain>
    </source>
</reference>